<dbReference type="PANTHER" id="PTHR46481:SF4">
    <property type="entry name" value="ZINC FINGER BED DOMAIN-CONTAINING PROTEIN 4"/>
    <property type="match status" value="1"/>
</dbReference>
<reference evidence="2 3" key="1">
    <citation type="submission" date="2020-06" db="EMBL/GenBank/DDBJ databases">
        <authorList>
            <consortium name="Wellcome Sanger Institute Data Sharing"/>
        </authorList>
    </citation>
    <scope>NUCLEOTIDE SEQUENCE [LARGE SCALE GENOMIC DNA]</scope>
</reference>
<feature type="region of interest" description="Disordered" evidence="1">
    <location>
        <begin position="252"/>
        <end position="279"/>
    </location>
</feature>
<sequence>MVGRKRRRDLWKHFLYRQVERKTECVVRTNGEKCGYKISGKNTTNLKRHLKAFHHDIEIPETAVPCKKTDKPTTAQDLFATRRYSDSSSEQHAKEKGIAQWVGRTGLPARMVEDEEFITMMAMMDKKFKVPTKLEILNLIEKMYNEEKEKVKQNLATARRITTGLDIWTTKGHAASFLAVSACYFNPEESKAEHKLLNLKEMVHPHAAESISALVEESMQEWGIPRGKVLTTITGNGSNAVASFRTYAGVATTSEEESEVEEHDNANDDDEHREGGGDRYDFGAIERTPCVAHTVQLVVNMVQKEPSIRRLLDKVRRLVDKFRKSPVATERLRQKCALVLAKDCPTRWSSLFAMISRCLEVKEHLAAVAEFMGWDDLRPSEWQEIGMLRELLLPFAEHTKSLESDTQSLSLVVPALLDLKNHLSEFSLAHGRTYKDAATLAQKMLSSMDSRFSVFLDIAADNFSPLPAAACFVDPCVAETLLENDDDEVQKLVRRAEDYIAHLVPREEHLTDDEQVANEGTEEPATTPAKRRRFKLFSSNRPSRPKAAKTINIMQEILKYKEGLSECHQTAATSAEDYWLTQCSSTVFPTLKPLALDLLAMPASQTFTERGFSLTGCPTCGHRNRPMTILERSAFLKVNKPKW</sequence>
<evidence type="ECO:0008006" key="4">
    <source>
        <dbReference type="Google" id="ProtNLM"/>
    </source>
</evidence>
<reference evidence="2" key="2">
    <citation type="submission" date="2025-08" db="UniProtKB">
        <authorList>
            <consortium name="Ensembl"/>
        </authorList>
    </citation>
    <scope>IDENTIFICATION</scope>
</reference>
<protein>
    <recommendedName>
        <fullName evidence="4">Transposase</fullName>
    </recommendedName>
</protein>
<gene>
    <name evidence="2" type="primary">STRIP1</name>
</gene>
<dbReference type="InterPro" id="IPR012337">
    <property type="entry name" value="RNaseH-like_sf"/>
</dbReference>
<dbReference type="Proteomes" id="UP000694580">
    <property type="component" value="Chromosome 3"/>
</dbReference>
<evidence type="ECO:0000256" key="1">
    <source>
        <dbReference type="SAM" id="MobiDB-lite"/>
    </source>
</evidence>
<feature type="compositionally biased region" description="Acidic residues" evidence="1">
    <location>
        <begin position="511"/>
        <end position="522"/>
    </location>
</feature>
<dbReference type="GeneTree" id="ENSGT00940000161131"/>
<proteinExistence type="predicted"/>
<dbReference type="InterPro" id="IPR052035">
    <property type="entry name" value="ZnF_BED_domain_contain"/>
</dbReference>
<evidence type="ECO:0000313" key="3">
    <source>
        <dbReference type="Proteomes" id="UP000694580"/>
    </source>
</evidence>
<organism evidence="2 3">
    <name type="scientific">Denticeps clupeoides</name>
    <name type="common">denticle herring</name>
    <dbReference type="NCBI Taxonomy" id="299321"/>
    <lineage>
        <taxon>Eukaryota</taxon>
        <taxon>Metazoa</taxon>
        <taxon>Chordata</taxon>
        <taxon>Craniata</taxon>
        <taxon>Vertebrata</taxon>
        <taxon>Euteleostomi</taxon>
        <taxon>Actinopterygii</taxon>
        <taxon>Neopterygii</taxon>
        <taxon>Teleostei</taxon>
        <taxon>Clupei</taxon>
        <taxon>Clupeiformes</taxon>
        <taxon>Denticipitoidei</taxon>
        <taxon>Denticipitidae</taxon>
        <taxon>Denticeps</taxon>
    </lineage>
</organism>
<evidence type="ECO:0000313" key="2">
    <source>
        <dbReference type="Ensembl" id="ENSDCDP00010017144.1"/>
    </source>
</evidence>
<dbReference type="SUPFAM" id="SSF53098">
    <property type="entry name" value="Ribonuclease H-like"/>
    <property type="match status" value="1"/>
</dbReference>
<name>A0AAY4B834_9TELE</name>
<feature type="compositionally biased region" description="Basic and acidic residues" evidence="1">
    <location>
        <begin position="263"/>
        <end position="279"/>
    </location>
</feature>
<keyword evidence="3" id="KW-1185">Reference proteome</keyword>
<reference evidence="2" key="3">
    <citation type="submission" date="2025-09" db="UniProtKB">
        <authorList>
            <consortium name="Ensembl"/>
        </authorList>
    </citation>
    <scope>IDENTIFICATION</scope>
</reference>
<dbReference type="PANTHER" id="PTHR46481">
    <property type="entry name" value="ZINC FINGER BED DOMAIN-CONTAINING PROTEIN 4"/>
    <property type="match status" value="1"/>
</dbReference>
<accession>A0AAY4B834</accession>
<dbReference type="AlphaFoldDB" id="A0AAY4B834"/>
<feature type="region of interest" description="Disordered" evidence="1">
    <location>
        <begin position="511"/>
        <end position="531"/>
    </location>
</feature>
<dbReference type="Ensembl" id="ENSDCDT00010018174.1">
    <property type="protein sequence ID" value="ENSDCDP00010017144.1"/>
    <property type="gene ID" value="ENSDCDG00010007864.1"/>
</dbReference>